<comment type="subcellular location">
    <subcellularLocation>
        <location evidence="1">Cytoplasm</location>
    </subcellularLocation>
</comment>
<keyword evidence="8" id="KW-0067">ATP-binding</keyword>
<dbReference type="GO" id="GO:0046872">
    <property type="term" value="F:metal ion binding"/>
    <property type="evidence" value="ECO:0007669"/>
    <property type="project" value="UniProtKB-KW"/>
</dbReference>
<protein>
    <recommendedName>
        <fullName evidence="3">tRNA threonylcarbamoyladenosine biosynthesis protein TsaE</fullName>
    </recommendedName>
    <alternativeName>
        <fullName evidence="10">t(6)A37 threonylcarbamoyladenosine biosynthesis protein TsaE</fullName>
    </alternativeName>
</protein>
<reference evidence="11" key="1">
    <citation type="journal article" date="2014" name="Int. J. Syst. Evol. Microbiol.">
        <title>Complete genome sequence of Corynebacterium casei LMG S-19264T (=DSM 44701T), isolated from a smear-ripened cheese.</title>
        <authorList>
            <consortium name="US DOE Joint Genome Institute (JGI-PGF)"/>
            <person name="Walter F."/>
            <person name="Albersmeier A."/>
            <person name="Kalinowski J."/>
            <person name="Ruckert C."/>
        </authorList>
    </citation>
    <scope>NUCLEOTIDE SEQUENCE</scope>
    <source>
        <strain evidence="11">CGMCC 1.3617</strain>
    </source>
</reference>
<evidence type="ECO:0000256" key="9">
    <source>
        <dbReference type="ARBA" id="ARBA00022842"/>
    </source>
</evidence>
<dbReference type="InterPro" id="IPR027417">
    <property type="entry name" value="P-loop_NTPase"/>
</dbReference>
<keyword evidence="5" id="KW-0819">tRNA processing</keyword>
<dbReference type="SUPFAM" id="SSF52540">
    <property type="entry name" value="P-loop containing nucleoside triphosphate hydrolases"/>
    <property type="match status" value="1"/>
</dbReference>
<proteinExistence type="inferred from homology"/>
<comment type="caution">
    <text evidence="11">The sequence shown here is derived from an EMBL/GenBank/DDBJ whole genome shotgun (WGS) entry which is preliminary data.</text>
</comment>
<evidence type="ECO:0000256" key="10">
    <source>
        <dbReference type="ARBA" id="ARBA00032441"/>
    </source>
</evidence>
<dbReference type="EMBL" id="BMKW01000015">
    <property type="protein sequence ID" value="GGJ36999.1"/>
    <property type="molecule type" value="Genomic_DNA"/>
</dbReference>
<keyword evidence="7" id="KW-0547">Nucleotide-binding</keyword>
<dbReference type="Gene3D" id="3.40.50.300">
    <property type="entry name" value="P-loop containing nucleotide triphosphate hydrolases"/>
    <property type="match status" value="1"/>
</dbReference>
<evidence type="ECO:0000256" key="1">
    <source>
        <dbReference type="ARBA" id="ARBA00004496"/>
    </source>
</evidence>
<evidence type="ECO:0000256" key="6">
    <source>
        <dbReference type="ARBA" id="ARBA00022723"/>
    </source>
</evidence>
<dbReference type="NCBIfam" id="TIGR00150">
    <property type="entry name" value="T6A_YjeE"/>
    <property type="match status" value="1"/>
</dbReference>
<evidence type="ECO:0000256" key="3">
    <source>
        <dbReference type="ARBA" id="ARBA00019010"/>
    </source>
</evidence>
<sequence length="158" mass="16724">MPGAPDMPRIVTLDLKDLSATHALAARLAGLLRAGDAVLLEGPLGAGKSEFARAVLRAAAGDPGLEVPSPTFTLVQSYDLPAGTVHHFDLYRLDGPAGLDELGWDEALEGIVLVEWPDRLGPYAPAEALRITFEPGAEEDARIAHLAGWDERLGRLAA</sequence>
<keyword evidence="6" id="KW-0479">Metal-binding</keyword>
<dbReference type="InterPro" id="IPR003442">
    <property type="entry name" value="T6A_TsaE"/>
</dbReference>
<dbReference type="GO" id="GO:0005737">
    <property type="term" value="C:cytoplasm"/>
    <property type="evidence" value="ECO:0007669"/>
    <property type="project" value="UniProtKB-SubCell"/>
</dbReference>
<keyword evidence="9" id="KW-0460">Magnesium</keyword>
<comment type="similarity">
    <text evidence="2">Belongs to the TsaE family.</text>
</comment>
<dbReference type="PANTHER" id="PTHR33540:SF2">
    <property type="entry name" value="TRNA THREONYLCARBAMOYLADENOSINE BIOSYNTHESIS PROTEIN TSAE"/>
    <property type="match status" value="1"/>
</dbReference>
<evidence type="ECO:0000256" key="2">
    <source>
        <dbReference type="ARBA" id="ARBA00007599"/>
    </source>
</evidence>
<accession>A0A917KZ81</accession>
<evidence type="ECO:0000256" key="5">
    <source>
        <dbReference type="ARBA" id="ARBA00022694"/>
    </source>
</evidence>
<evidence type="ECO:0000256" key="4">
    <source>
        <dbReference type="ARBA" id="ARBA00022490"/>
    </source>
</evidence>
<keyword evidence="12" id="KW-1185">Reference proteome</keyword>
<dbReference type="Proteomes" id="UP000661507">
    <property type="component" value="Unassembled WGS sequence"/>
</dbReference>
<keyword evidence="4" id="KW-0963">Cytoplasm</keyword>
<evidence type="ECO:0000313" key="11">
    <source>
        <dbReference type="EMBL" id="GGJ36999.1"/>
    </source>
</evidence>
<dbReference type="PANTHER" id="PTHR33540">
    <property type="entry name" value="TRNA THREONYLCARBAMOYLADENOSINE BIOSYNTHESIS PROTEIN TSAE"/>
    <property type="match status" value="1"/>
</dbReference>
<organism evidence="11 12">
    <name type="scientific">Neoroseomonas lacus</name>
    <dbReference type="NCBI Taxonomy" id="287609"/>
    <lineage>
        <taxon>Bacteria</taxon>
        <taxon>Pseudomonadati</taxon>
        <taxon>Pseudomonadota</taxon>
        <taxon>Alphaproteobacteria</taxon>
        <taxon>Acetobacterales</taxon>
        <taxon>Acetobacteraceae</taxon>
        <taxon>Neoroseomonas</taxon>
    </lineage>
</organism>
<evidence type="ECO:0000313" key="12">
    <source>
        <dbReference type="Proteomes" id="UP000661507"/>
    </source>
</evidence>
<name>A0A917KZ81_9PROT</name>
<dbReference type="GO" id="GO:0005524">
    <property type="term" value="F:ATP binding"/>
    <property type="evidence" value="ECO:0007669"/>
    <property type="project" value="UniProtKB-KW"/>
</dbReference>
<evidence type="ECO:0000256" key="8">
    <source>
        <dbReference type="ARBA" id="ARBA00022840"/>
    </source>
</evidence>
<gene>
    <name evidence="11" type="ORF">GCM10011320_50820</name>
</gene>
<evidence type="ECO:0000256" key="7">
    <source>
        <dbReference type="ARBA" id="ARBA00022741"/>
    </source>
</evidence>
<reference evidence="11" key="2">
    <citation type="submission" date="2020-09" db="EMBL/GenBank/DDBJ databases">
        <authorList>
            <person name="Sun Q."/>
            <person name="Zhou Y."/>
        </authorList>
    </citation>
    <scope>NUCLEOTIDE SEQUENCE</scope>
    <source>
        <strain evidence="11">CGMCC 1.3617</strain>
    </source>
</reference>
<dbReference type="GO" id="GO:0002949">
    <property type="term" value="P:tRNA threonylcarbamoyladenosine modification"/>
    <property type="evidence" value="ECO:0007669"/>
    <property type="project" value="InterPro"/>
</dbReference>
<dbReference type="AlphaFoldDB" id="A0A917KZ81"/>
<dbReference type="Pfam" id="PF02367">
    <property type="entry name" value="TsaE"/>
    <property type="match status" value="1"/>
</dbReference>